<proteinExistence type="predicted"/>
<sequence length="58" mass="6834">MVWYLERWANNGIFFLYCLESEKKMINNGKYFRYEAANGNFTIVTSQITENISAKTIT</sequence>
<keyword evidence="2" id="KW-1185">Reference proteome</keyword>
<protein>
    <submittedName>
        <fullName evidence="1">Uncharacterized protein</fullName>
    </submittedName>
</protein>
<accession>A0ABS4GL73</accession>
<dbReference type="Proteomes" id="UP001519343">
    <property type="component" value="Unassembled WGS sequence"/>
</dbReference>
<dbReference type="EMBL" id="JAGGKT010000002">
    <property type="protein sequence ID" value="MBP1931007.1"/>
    <property type="molecule type" value="Genomic_DNA"/>
</dbReference>
<reference evidence="1 2" key="1">
    <citation type="submission" date="2021-03" db="EMBL/GenBank/DDBJ databases">
        <title>Genomic Encyclopedia of Type Strains, Phase IV (KMG-IV): sequencing the most valuable type-strain genomes for metagenomic binning, comparative biology and taxonomic classification.</title>
        <authorList>
            <person name="Goeker M."/>
        </authorList>
    </citation>
    <scope>NUCLEOTIDE SEQUENCE [LARGE SCALE GENOMIC DNA]</scope>
    <source>
        <strain evidence="1 2">DSM 24738</strain>
    </source>
</reference>
<evidence type="ECO:0000313" key="2">
    <source>
        <dbReference type="Proteomes" id="UP001519343"/>
    </source>
</evidence>
<organism evidence="1 2">
    <name type="scientific">Ammoniphilus resinae</name>
    <dbReference type="NCBI Taxonomy" id="861532"/>
    <lineage>
        <taxon>Bacteria</taxon>
        <taxon>Bacillati</taxon>
        <taxon>Bacillota</taxon>
        <taxon>Bacilli</taxon>
        <taxon>Bacillales</taxon>
        <taxon>Paenibacillaceae</taxon>
        <taxon>Aneurinibacillus group</taxon>
        <taxon>Ammoniphilus</taxon>
    </lineage>
</organism>
<name>A0ABS4GL73_9BACL</name>
<comment type="caution">
    <text evidence="1">The sequence shown here is derived from an EMBL/GenBank/DDBJ whole genome shotgun (WGS) entry which is preliminary data.</text>
</comment>
<gene>
    <name evidence="1" type="ORF">J2Z37_001004</name>
</gene>
<evidence type="ECO:0000313" key="1">
    <source>
        <dbReference type="EMBL" id="MBP1931007.1"/>
    </source>
</evidence>